<proteinExistence type="predicted"/>
<evidence type="ECO:0000313" key="2">
    <source>
        <dbReference type="Proteomes" id="UP000237000"/>
    </source>
</evidence>
<comment type="caution">
    <text evidence="1">The sequence shown here is derived from an EMBL/GenBank/DDBJ whole genome shotgun (WGS) entry which is preliminary data.</text>
</comment>
<protein>
    <submittedName>
        <fullName evidence="1">Uncharacterized protein</fullName>
    </submittedName>
</protein>
<organism evidence="1 2">
    <name type="scientific">Trema orientale</name>
    <name type="common">Charcoal tree</name>
    <name type="synonym">Celtis orientalis</name>
    <dbReference type="NCBI Taxonomy" id="63057"/>
    <lineage>
        <taxon>Eukaryota</taxon>
        <taxon>Viridiplantae</taxon>
        <taxon>Streptophyta</taxon>
        <taxon>Embryophyta</taxon>
        <taxon>Tracheophyta</taxon>
        <taxon>Spermatophyta</taxon>
        <taxon>Magnoliopsida</taxon>
        <taxon>eudicotyledons</taxon>
        <taxon>Gunneridae</taxon>
        <taxon>Pentapetalae</taxon>
        <taxon>rosids</taxon>
        <taxon>fabids</taxon>
        <taxon>Rosales</taxon>
        <taxon>Cannabaceae</taxon>
        <taxon>Trema</taxon>
    </lineage>
</organism>
<dbReference type="Proteomes" id="UP000237000">
    <property type="component" value="Unassembled WGS sequence"/>
</dbReference>
<gene>
    <name evidence="1" type="ORF">TorRG33x02_115590</name>
</gene>
<keyword evidence="2" id="KW-1185">Reference proteome</keyword>
<reference evidence="2" key="1">
    <citation type="submission" date="2016-06" db="EMBL/GenBank/DDBJ databases">
        <title>Parallel loss of symbiosis genes in relatives of nitrogen-fixing non-legume Parasponia.</title>
        <authorList>
            <person name="Van Velzen R."/>
            <person name="Holmer R."/>
            <person name="Bu F."/>
            <person name="Rutten L."/>
            <person name="Van Zeijl A."/>
            <person name="Liu W."/>
            <person name="Santuari L."/>
            <person name="Cao Q."/>
            <person name="Sharma T."/>
            <person name="Shen D."/>
            <person name="Roswanjaya Y."/>
            <person name="Wardhani T."/>
            <person name="Kalhor M.S."/>
            <person name="Jansen J."/>
            <person name="Van den Hoogen J."/>
            <person name="Gungor B."/>
            <person name="Hartog M."/>
            <person name="Hontelez J."/>
            <person name="Verver J."/>
            <person name="Yang W.-C."/>
            <person name="Schijlen E."/>
            <person name="Repin R."/>
            <person name="Schilthuizen M."/>
            <person name="Schranz E."/>
            <person name="Heidstra R."/>
            <person name="Miyata K."/>
            <person name="Fedorova E."/>
            <person name="Kohlen W."/>
            <person name="Bisseling T."/>
            <person name="Smit S."/>
            <person name="Geurts R."/>
        </authorList>
    </citation>
    <scope>NUCLEOTIDE SEQUENCE [LARGE SCALE GENOMIC DNA]</scope>
    <source>
        <strain evidence="2">cv. RG33-2</strain>
    </source>
</reference>
<dbReference type="EMBL" id="JXTC01000063">
    <property type="protein sequence ID" value="PON92699.1"/>
    <property type="molecule type" value="Genomic_DNA"/>
</dbReference>
<sequence length="117" mass="13141">MVLVELRSQVFKRGVFLGLSFLSRPSALLLLNPTDPLLLLLLFSIIVAPSARRVENEQNSRSYYFCSQTCEEGGESIGVVQPSTVTLPTFTVKEPARPIKDLNSYKNLIRQHKEGFD</sequence>
<dbReference type="InParanoid" id="A0A2P5F4N5"/>
<evidence type="ECO:0000313" key="1">
    <source>
        <dbReference type="EMBL" id="PON92699.1"/>
    </source>
</evidence>
<name>A0A2P5F4N5_TREOI</name>
<dbReference type="AlphaFoldDB" id="A0A2P5F4N5"/>
<accession>A0A2P5F4N5</accession>